<evidence type="ECO:0008006" key="3">
    <source>
        <dbReference type="Google" id="ProtNLM"/>
    </source>
</evidence>
<evidence type="ECO:0000313" key="1">
    <source>
        <dbReference type="EMBL" id="CAI8849847.1"/>
    </source>
</evidence>
<gene>
    <name evidence="1" type="ORF">MSZNOR_2487</name>
</gene>
<organism evidence="1 2">
    <name type="scientific">Methylocaldum szegediense</name>
    <dbReference type="NCBI Taxonomy" id="73780"/>
    <lineage>
        <taxon>Bacteria</taxon>
        <taxon>Pseudomonadati</taxon>
        <taxon>Pseudomonadota</taxon>
        <taxon>Gammaproteobacteria</taxon>
        <taxon>Methylococcales</taxon>
        <taxon>Methylococcaceae</taxon>
        <taxon>Methylocaldum</taxon>
    </lineage>
</organism>
<proteinExistence type="predicted"/>
<keyword evidence="2" id="KW-1185">Reference proteome</keyword>
<evidence type="ECO:0000313" key="2">
    <source>
        <dbReference type="Proteomes" id="UP001162030"/>
    </source>
</evidence>
<sequence length="414" mass="47205">MKKNGGLAWGLWIFLMYILSGPVAADTEPALVSTGPVNIFEELERGFYSRINVLVFGIFQEPEMNSRLNPNNFLEISTYQASINPRVDLNLDFRRLELGIKQRFIYLWQRWDEGFPEGEEDSLAQFYTNEWFARYRVTDELFVSYGRENLQWGPSVLLSSSNPFNKENGRNNPRVEVPGLGYARAVWIPNSTWAVSFIANTDEGRLGRQQGFGLSQSGFAGGSTQADDFQPGYALKIDWTGEGKYFSVIPSYREHTGYRVGFFGGWNVTDALLVYGEGSHGDYGDFELLGGASYTFEAGPTINLEYFHNENGCIDDRIDLCFRRGKIDPTDPMFRQDYMMFQYSDTEVWNDFNINLRVIHNLNDQSSRLIGIFEYEATDHTLLYVIANGFTGSRDSEFGSLLNYSFFVGAAYTF</sequence>
<name>A0ABM9I2Q6_9GAMM</name>
<dbReference type="EMBL" id="OX458333">
    <property type="protein sequence ID" value="CAI8849847.1"/>
    <property type="molecule type" value="Genomic_DNA"/>
</dbReference>
<dbReference type="Proteomes" id="UP001162030">
    <property type="component" value="Chromosome"/>
</dbReference>
<accession>A0ABM9I2Q6</accession>
<protein>
    <recommendedName>
        <fullName evidence="3">Phosphate-selective porin O and P</fullName>
    </recommendedName>
</protein>
<reference evidence="1 2" key="1">
    <citation type="submission" date="2023-03" db="EMBL/GenBank/DDBJ databases">
        <authorList>
            <person name="Pearce D."/>
        </authorList>
    </citation>
    <scope>NUCLEOTIDE SEQUENCE [LARGE SCALE GENOMIC DNA]</scope>
    <source>
        <strain evidence="1">Msz</strain>
    </source>
</reference>